<organism evidence="2">
    <name type="scientific">uncultured Thermomicrobiales bacterium</name>
    <dbReference type="NCBI Taxonomy" id="1645740"/>
    <lineage>
        <taxon>Bacteria</taxon>
        <taxon>Pseudomonadati</taxon>
        <taxon>Thermomicrobiota</taxon>
        <taxon>Thermomicrobia</taxon>
        <taxon>Thermomicrobiales</taxon>
        <taxon>environmental samples</taxon>
    </lineage>
</organism>
<feature type="compositionally biased region" description="Basic and acidic residues" evidence="1">
    <location>
        <begin position="44"/>
        <end position="54"/>
    </location>
</feature>
<reference evidence="2" key="1">
    <citation type="submission" date="2020-02" db="EMBL/GenBank/DDBJ databases">
        <authorList>
            <person name="Meier V. D."/>
        </authorList>
    </citation>
    <scope>NUCLEOTIDE SEQUENCE</scope>
    <source>
        <strain evidence="2">AVDCRST_MAG19</strain>
    </source>
</reference>
<name>A0A6J4VR50_9BACT</name>
<proteinExistence type="predicted"/>
<evidence type="ECO:0000313" key="2">
    <source>
        <dbReference type="EMBL" id="CAA9585363.1"/>
    </source>
</evidence>
<feature type="compositionally biased region" description="Polar residues" evidence="1">
    <location>
        <begin position="70"/>
        <end position="79"/>
    </location>
</feature>
<evidence type="ECO:0000256" key="1">
    <source>
        <dbReference type="SAM" id="MobiDB-lite"/>
    </source>
</evidence>
<feature type="region of interest" description="Disordered" evidence="1">
    <location>
        <begin position="40"/>
        <end position="79"/>
    </location>
</feature>
<gene>
    <name evidence="2" type="ORF">AVDCRST_MAG19-4552</name>
</gene>
<protein>
    <submittedName>
        <fullName evidence="2">Uncharacterized protein</fullName>
    </submittedName>
</protein>
<accession>A0A6J4VR50</accession>
<dbReference type="AlphaFoldDB" id="A0A6J4VR50"/>
<sequence>MATLVLVCRPDRFAPPVWEGLPVALGPLAVVGSSVSMHTASGVHDPHLSCREDGDLGAPASATIRPKTKISPTPHSASG</sequence>
<dbReference type="EMBL" id="CADCWL010000250">
    <property type="protein sequence ID" value="CAA9585363.1"/>
    <property type="molecule type" value="Genomic_DNA"/>
</dbReference>